<gene>
    <name evidence="5" type="ORF">H2201_007911</name>
</gene>
<dbReference type="InterPro" id="IPR024688">
    <property type="entry name" value="Mac_dom"/>
</dbReference>
<evidence type="ECO:0000313" key="5">
    <source>
        <dbReference type="EMBL" id="KAJ9658130.1"/>
    </source>
</evidence>
<evidence type="ECO:0000313" key="6">
    <source>
        <dbReference type="Proteomes" id="UP001172684"/>
    </source>
</evidence>
<keyword evidence="2" id="KW-0808">Transferase</keyword>
<dbReference type="InterPro" id="IPR018357">
    <property type="entry name" value="Hexapep_transf_CS"/>
</dbReference>
<dbReference type="Pfam" id="PF00132">
    <property type="entry name" value="Hexapep"/>
    <property type="match status" value="1"/>
</dbReference>
<dbReference type="Proteomes" id="UP001172684">
    <property type="component" value="Unassembled WGS sequence"/>
</dbReference>
<evidence type="ECO:0000259" key="4">
    <source>
        <dbReference type="SMART" id="SM01266"/>
    </source>
</evidence>
<dbReference type="InterPro" id="IPR011004">
    <property type="entry name" value="Trimer_LpxA-like_sf"/>
</dbReference>
<organism evidence="5 6">
    <name type="scientific">Coniosporium apollinis</name>
    <dbReference type="NCBI Taxonomy" id="61459"/>
    <lineage>
        <taxon>Eukaryota</taxon>
        <taxon>Fungi</taxon>
        <taxon>Dikarya</taxon>
        <taxon>Ascomycota</taxon>
        <taxon>Pezizomycotina</taxon>
        <taxon>Dothideomycetes</taxon>
        <taxon>Dothideomycetes incertae sedis</taxon>
        <taxon>Coniosporium</taxon>
    </lineage>
</organism>
<dbReference type="InterPro" id="IPR001451">
    <property type="entry name" value="Hexapep"/>
</dbReference>
<feature type="compositionally biased region" description="Polar residues" evidence="3">
    <location>
        <begin position="119"/>
        <end position="133"/>
    </location>
</feature>
<feature type="domain" description="Maltose/galactoside acetyltransferase" evidence="4">
    <location>
        <begin position="191"/>
        <end position="245"/>
    </location>
</feature>
<evidence type="ECO:0000256" key="1">
    <source>
        <dbReference type="ARBA" id="ARBA00007274"/>
    </source>
</evidence>
<comment type="caution">
    <text evidence="5">The sequence shown here is derived from an EMBL/GenBank/DDBJ whole genome shotgun (WGS) entry which is preliminary data.</text>
</comment>
<dbReference type="CDD" id="cd03357">
    <property type="entry name" value="LbH_MAT_GAT"/>
    <property type="match status" value="1"/>
</dbReference>
<dbReference type="Gene3D" id="2.160.10.10">
    <property type="entry name" value="Hexapeptide repeat proteins"/>
    <property type="match status" value="1"/>
</dbReference>
<accession>A0ABQ9NK72</accession>
<sequence>MHKGPIPLQAKDGYADQPPVYQNVRQAPEQYSDYGTVQVTDGGHSRHVHHEDADPQYSKRKSAWGEPSNSPWGELPQRPYVSDRAAVNDPFLKRPPEKTKTQAQDFAEQPETTPHHARSLTSHNQSMSGSSRNFTEVEIDRNRSSNINSSLSAATAQLALQQQYPKAPMAPPPQQQQQQQPPVPPPVRTEKEKMLNEEHYLPFSPQLVDEREQCKAALWRFNNATNPAVGVSRAERTRLFRAVLEPAHTPASRASSANPIGSLGNDVEIEAPFMCDYGYNINIGDEVVIGHGCTILDPCEVVIGARTVLGPNVNIYGNTMSTDPRSRKGSAGPAIGQRVFIDEDVFVGGGVTILPGLKVGKGSTIGAGSVVTRDVPPFTVVAGNPTRVKRGIWRDRPN</sequence>
<dbReference type="SUPFAM" id="SSF51161">
    <property type="entry name" value="Trimeric LpxA-like enzymes"/>
    <property type="match status" value="1"/>
</dbReference>
<dbReference type="PROSITE" id="PS00101">
    <property type="entry name" value="HEXAPEP_TRANSFERASES"/>
    <property type="match status" value="1"/>
</dbReference>
<feature type="compositionally biased region" description="Basic and acidic residues" evidence="3">
    <location>
        <begin position="91"/>
        <end position="100"/>
    </location>
</feature>
<proteinExistence type="inferred from homology"/>
<dbReference type="InterPro" id="IPR051159">
    <property type="entry name" value="Hexapeptide_acetyltransf"/>
</dbReference>
<comment type="similarity">
    <text evidence="1">Belongs to the transferase hexapeptide repeat family.</text>
</comment>
<evidence type="ECO:0000256" key="3">
    <source>
        <dbReference type="SAM" id="MobiDB-lite"/>
    </source>
</evidence>
<dbReference type="PANTHER" id="PTHR23416:SF76">
    <property type="entry name" value="ZN(II)2CYS6 TRANSCRIPTION FACTOR (EUROFUNG)"/>
    <property type="match status" value="1"/>
</dbReference>
<feature type="region of interest" description="Disordered" evidence="3">
    <location>
        <begin position="164"/>
        <end position="188"/>
    </location>
</feature>
<protein>
    <recommendedName>
        <fullName evidence="4">Maltose/galactoside acetyltransferase domain-containing protein</fullName>
    </recommendedName>
</protein>
<dbReference type="SMART" id="SM01266">
    <property type="entry name" value="Mac"/>
    <property type="match status" value="1"/>
</dbReference>
<dbReference type="PANTHER" id="PTHR23416">
    <property type="entry name" value="SIALIC ACID SYNTHASE-RELATED"/>
    <property type="match status" value="1"/>
</dbReference>
<dbReference type="Pfam" id="PF12464">
    <property type="entry name" value="Mac"/>
    <property type="match status" value="1"/>
</dbReference>
<keyword evidence="6" id="KW-1185">Reference proteome</keyword>
<dbReference type="EMBL" id="JAPDRL010000091">
    <property type="protein sequence ID" value="KAJ9658130.1"/>
    <property type="molecule type" value="Genomic_DNA"/>
</dbReference>
<evidence type="ECO:0000256" key="2">
    <source>
        <dbReference type="ARBA" id="ARBA00022679"/>
    </source>
</evidence>
<name>A0ABQ9NK72_9PEZI</name>
<feature type="region of interest" description="Disordered" evidence="3">
    <location>
        <begin position="1"/>
        <end position="133"/>
    </location>
</feature>
<reference evidence="5" key="1">
    <citation type="submission" date="2022-10" db="EMBL/GenBank/DDBJ databases">
        <title>Culturing micro-colonial fungi from biological soil crusts in the Mojave desert and describing Neophaeococcomyces mojavensis, and introducing the new genera and species Taxawa tesnikishii.</title>
        <authorList>
            <person name="Kurbessoian T."/>
            <person name="Stajich J.E."/>
        </authorList>
    </citation>
    <scope>NUCLEOTIDE SEQUENCE</scope>
    <source>
        <strain evidence="5">TK_1</strain>
    </source>
</reference>